<dbReference type="KEGG" id="fla:SY85_16115"/>
<keyword evidence="1" id="KW-0812">Transmembrane</keyword>
<name>A0A172TXH3_9BACT</name>
<evidence type="ECO:0000313" key="2">
    <source>
        <dbReference type="EMBL" id="ANE51789.1"/>
    </source>
</evidence>
<keyword evidence="1" id="KW-1133">Transmembrane helix</keyword>
<keyword evidence="1" id="KW-0472">Membrane</keyword>
<dbReference type="RefSeq" id="WP_066405918.1">
    <property type="nucleotide sequence ID" value="NZ_CP011390.1"/>
</dbReference>
<evidence type="ECO:0000313" key="3">
    <source>
        <dbReference type="Proteomes" id="UP000077177"/>
    </source>
</evidence>
<dbReference type="Proteomes" id="UP000077177">
    <property type="component" value="Chromosome"/>
</dbReference>
<dbReference type="STRING" id="1492898.SY85_16115"/>
<gene>
    <name evidence="2" type="ORF">SY85_16115</name>
</gene>
<feature type="transmembrane region" description="Helical" evidence="1">
    <location>
        <begin position="107"/>
        <end position="127"/>
    </location>
</feature>
<reference evidence="2 3" key="2">
    <citation type="journal article" date="2016" name="Int. J. Syst. Evol. Microbiol.">
        <title>Flavisolibacter tropicus sp. nov., isolated from tropical soil.</title>
        <authorList>
            <person name="Lee J.J."/>
            <person name="Kang M.S."/>
            <person name="Kim G.S."/>
            <person name="Lee C.S."/>
            <person name="Lim S."/>
            <person name="Lee J."/>
            <person name="Roh S.H."/>
            <person name="Kang H."/>
            <person name="Ha J.M."/>
            <person name="Bae S."/>
            <person name="Jung H.Y."/>
            <person name="Kim M.K."/>
        </authorList>
    </citation>
    <scope>NUCLEOTIDE SEQUENCE [LARGE SCALE GENOMIC DNA]</scope>
    <source>
        <strain evidence="2 3">LCS9</strain>
    </source>
</reference>
<dbReference type="OrthoDB" id="1164913at2"/>
<accession>A0A172TXH3</accession>
<dbReference type="AlphaFoldDB" id="A0A172TXH3"/>
<feature type="transmembrane region" description="Helical" evidence="1">
    <location>
        <begin position="74"/>
        <end position="95"/>
    </location>
</feature>
<reference evidence="3" key="1">
    <citation type="submission" date="2015-01" db="EMBL/GenBank/DDBJ databases">
        <title>Flavisolibacter sp./LCS9/ whole genome sequencing.</title>
        <authorList>
            <person name="Kim M.K."/>
            <person name="Srinivasan S."/>
            <person name="Lee J.-J."/>
        </authorList>
    </citation>
    <scope>NUCLEOTIDE SEQUENCE [LARGE SCALE GENOMIC DNA]</scope>
    <source>
        <strain evidence="3">LCS9</strain>
    </source>
</reference>
<sequence>MQFNFEKTMKDAADAELIRIVITNRDEYQEAAIAAAEAELSRRNLSEDKLAKLKNRQQWQNDEKAYKAGIPLELHWKIIAFLIPGFFQLIIAGSFKSGGYDRKANEVGKWTIYGISFYLVILIYNLMEE</sequence>
<protein>
    <submittedName>
        <fullName evidence="2">Uncharacterized protein</fullName>
    </submittedName>
</protein>
<proteinExistence type="predicted"/>
<organism evidence="2 3">
    <name type="scientific">Flavisolibacter tropicus</name>
    <dbReference type="NCBI Taxonomy" id="1492898"/>
    <lineage>
        <taxon>Bacteria</taxon>
        <taxon>Pseudomonadati</taxon>
        <taxon>Bacteroidota</taxon>
        <taxon>Chitinophagia</taxon>
        <taxon>Chitinophagales</taxon>
        <taxon>Chitinophagaceae</taxon>
        <taxon>Flavisolibacter</taxon>
    </lineage>
</organism>
<keyword evidence="3" id="KW-1185">Reference proteome</keyword>
<evidence type="ECO:0000256" key="1">
    <source>
        <dbReference type="SAM" id="Phobius"/>
    </source>
</evidence>
<dbReference type="EMBL" id="CP011390">
    <property type="protein sequence ID" value="ANE51789.1"/>
    <property type="molecule type" value="Genomic_DNA"/>
</dbReference>